<dbReference type="EMBL" id="JAUSQZ010000001">
    <property type="protein sequence ID" value="MDP9830895.1"/>
    <property type="molecule type" value="Genomic_DNA"/>
</dbReference>
<dbReference type="Pfam" id="PF00724">
    <property type="entry name" value="Oxidored_FMN"/>
    <property type="match status" value="1"/>
</dbReference>
<dbReference type="InterPro" id="IPR013785">
    <property type="entry name" value="Aldolase_TIM"/>
</dbReference>
<keyword evidence="2" id="KW-0560">Oxidoreductase</keyword>
<dbReference type="InterPro" id="IPR001155">
    <property type="entry name" value="OxRdtase_FMN_N"/>
</dbReference>
<dbReference type="Proteomes" id="UP001235712">
    <property type="component" value="Unassembled WGS sequence"/>
</dbReference>
<organism evidence="2 3">
    <name type="scientific">Kineosporia succinea</name>
    <dbReference type="NCBI Taxonomy" id="84632"/>
    <lineage>
        <taxon>Bacteria</taxon>
        <taxon>Bacillati</taxon>
        <taxon>Actinomycetota</taxon>
        <taxon>Actinomycetes</taxon>
        <taxon>Kineosporiales</taxon>
        <taxon>Kineosporiaceae</taxon>
        <taxon>Kineosporia</taxon>
    </lineage>
</organism>
<dbReference type="InterPro" id="IPR045247">
    <property type="entry name" value="Oye-like"/>
</dbReference>
<gene>
    <name evidence="2" type="ORF">J2S57_006644</name>
</gene>
<evidence type="ECO:0000259" key="1">
    <source>
        <dbReference type="Pfam" id="PF00724"/>
    </source>
</evidence>
<keyword evidence="3" id="KW-1185">Reference proteome</keyword>
<dbReference type="CDD" id="cd02933">
    <property type="entry name" value="OYE_like_FMN"/>
    <property type="match status" value="1"/>
</dbReference>
<reference evidence="2 3" key="1">
    <citation type="submission" date="2023-07" db="EMBL/GenBank/DDBJ databases">
        <title>Sequencing the genomes of 1000 actinobacteria strains.</title>
        <authorList>
            <person name="Klenk H.-P."/>
        </authorList>
    </citation>
    <scope>NUCLEOTIDE SEQUENCE [LARGE SCALE GENOMIC DNA]</scope>
    <source>
        <strain evidence="2 3">DSM 44388</strain>
    </source>
</reference>
<accession>A0ABT9PFD9</accession>
<dbReference type="SUPFAM" id="SSF51395">
    <property type="entry name" value="FMN-linked oxidoreductases"/>
    <property type="match status" value="1"/>
</dbReference>
<dbReference type="RefSeq" id="WP_307250143.1">
    <property type="nucleotide sequence ID" value="NZ_JAUSQZ010000001.1"/>
</dbReference>
<evidence type="ECO:0000313" key="3">
    <source>
        <dbReference type="Proteomes" id="UP001235712"/>
    </source>
</evidence>
<dbReference type="GO" id="GO:0016491">
    <property type="term" value="F:oxidoreductase activity"/>
    <property type="evidence" value="ECO:0007669"/>
    <property type="project" value="UniProtKB-KW"/>
</dbReference>
<sequence length="360" mass="38491">MSELFEPVIAGRLALPSRLVMAPMTRNRATPDGVVTPMTAEYYAQRASAGLIVSESIQPSVMGQGYILTPGLHSPVQVAAWRTVTDAVHDKGGRIVAQLTHCGRIGHPSLYPNGELPIAPSAVVSGEQMISFEGPVDHPQPREMTSEDINATIEEYTTAARNALEAGFDGIEVHAGNGFLLHQFLADNTNLRTDEYGGSVANRIRFVVEVVRAVAAVAGADRVGIRVAAGSPYNSIVEADPAPVYTALFEELAAIGIAYVHVIEMGTRELTRQLRAAWPGTLILNPHETMEVFPATPEVAHQALDAGVADAVSLGAAWLANPDLDERIKNGGPYNTPDPATFYGGTHVGYTDYPTLQYAR</sequence>
<dbReference type="PANTHER" id="PTHR22893:SF91">
    <property type="entry name" value="NADPH DEHYDROGENASE 2-RELATED"/>
    <property type="match status" value="1"/>
</dbReference>
<dbReference type="Gene3D" id="3.20.20.70">
    <property type="entry name" value="Aldolase class I"/>
    <property type="match status" value="1"/>
</dbReference>
<proteinExistence type="predicted"/>
<evidence type="ECO:0000313" key="2">
    <source>
        <dbReference type="EMBL" id="MDP9830895.1"/>
    </source>
</evidence>
<dbReference type="EC" id="1.-.-.-" evidence="2"/>
<comment type="caution">
    <text evidence="2">The sequence shown here is derived from an EMBL/GenBank/DDBJ whole genome shotgun (WGS) entry which is preliminary data.</text>
</comment>
<feature type="domain" description="NADH:flavin oxidoreductase/NADH oxidase N-terminal" evidence="1">
    <location>
        <begin position="3"/>
        <end position="333"/>
    </location>
</feature>
<protein>
    <submittedName>
        <fullName evidence="2">N-ethylmaleimide reductase</fullName>
        <ecNumber evidence="2">1.-.-.-</ecNumber>
    </submittedName>
</protein>
<dbReference type="PANTHER" id="PTHR22893">
    <property type="entry name" value="NADH OXIDOREDUCTASE-RELATED"/>
    <property type="match status" value="1"/>
</dbReference>
<name>A0ABT9PFD9_9ACTN</name>